<dbReference type="EMBL" id="PDUG01000004">
    <property type="protein sequence ID" value="PIC35411.1"/>
    <property type="molecule type" value="Genomic_DNA"/>
</dbReference>
<sequence>MVNYNNYGMESHPPGIRPKQSSQQHQNDSKIQKSILLNNGTPDCPARSTELDKSFEKSTKTVIDITSLMNPFRPVKGPIKQTLRFTLYRESEDPTLKCTVCRRTPAHSVFEEHSGHQKLSVREQKMVIFFISFPSVS</sequence>
<reference evidence="3" key="1">
    <citation type="submission" date="2017-10" db="EMBL/GenBank/DDBJ databases">
        <title>Rapid genome shrinkage in a self-fertile nematode reveals novel sperm competition proteins.</title>
        <authorList>
            <person name="Yin D."/>
            <person name="Schwarz E.M."/>
            <person name="Thomas C.G."/>
            <person name="Felde R.L."/>
            <person name="Korf I.F."/>
            <person name="Cutter A.D."/>
            <person name="Schartner C.M."/>
            <person name="Ralston E.J."/>
            <person name="Meyer B.J."/>
            <person name="Haag E.S."/>
        </authorList>
    </citation>
    <scope>NUCLEOTIDE SEQUENCE [LARGE SCALE GENOMIC DNA]</scope>
    <source>
        <strain evidence="3">JU1422</strain>
    </source>
</reference>
<accession>A0A2G5U7R0</accession>
<dbReference type="AlphaFoldDB" id="A0A2G5U7R0"/>
<organism evidence="2 3">
    <name type="scientific">Caenorhabditis nigoni</name>
    <dbReference type="NCBI Taxonomy" id="1611254"/>
    <lineage>
        <taxon>Eukaryota</taxon>
        <taxon>Metazoa</taxon>
        <taxon>Ecdysozoa</taxon>
        <taxon>Nematoda</taxon>
        <taxon>Chromadorea</taxon>
        <taxon>Rhabditida</taxon>
        <taxon>Rhabditina</taxon>
        <taxon>Rhabditomorpha</taxon>
        <taxon>Rhabditoidea</taxon>
        <taxon>Rhabditidae</taxon>
        <taxon>Peloderinae</taxon>
        <taxon>Caenorhabditis</taxon>
    </lineage>
</organism>
<proteinExistence type="predicted"/>
<evidence type="ECO:0000313" key="2">
    <source>
        <dbReference type="EMBL" id="PIC35411.1"/>
    </source>
</evidence>
<evidence type="ECO:0000256" key="1">
    <source>
        <dbReference type="SAM" id="MobiDB-lite"/>
    </source>
</evidence>
<protein>
    <submittedName>
        <fullName evidence="2">Uncharacterized protein</fullName>
    </submittedName>
</protein>
<feature type="region of interest" description="Disordered" evidence="1">
    <location>
        <begin position="1"/>
        <end position="52"/>
    </location>
</feature>
<dbReference type="Proteomes" id="UP000230233">
    <property type="component" value="Chromosome IV"/>
</dbReference>
<gene>
    <name evidence="2" type="primary">Cnig_chr_IV.g14780</name>
    <name evidence="2" type="ORF">B9Z55_014780</name>
</gene>
<comment type="caution">
    <text evidence="2">The sequence shown here is derived from an EMBL/GenBank/DDBJ whole genome shotgun (WGS) entry which is preliminary data.</text>
</comment>
<name>A0A2G5U7R0_9PELO</name>
<evidence type="ECO:0000313" key="3">
    <source>
        <dbReference type="Proteomes" id="UP000230233"/>
    </source>
</evidence>
<keyword evidence="3" id="KW-1185">Reference proteome</keyword>